<dbReference type="RefSeq" id="WP_136484259.1">
    <property type="nucleotide sequence ID" value="NZ_CP076643.1"/>
</dbReference>
<keyword evidence="17" id="KW-1185">Reference proteome</keyword>
<dbReference type="FunFam" id="3.30.70.1050:FF:000001">
    <property type="entry name" value="Trigger factor"/>
    <property type="match status" value="1"/>
</dbReference>
<evidence type="ECO:0000256" key="6">
    <source>
        <dbReference type="ARBA" id="ARBA00022618"/>
    </source>
</evidence>
<comment type="domain">
    <text evidence="12">Consists of 3 domains; the N-terminus binds the ribosome, the middle domain has PPIase activity, while the C-terminus has intrinsic chaperone activity on its own.</text>
</comment>
<evidence type="ECO:0000256" key="9">
    <source>
        <dbReference type="ARBA" id="ARBA00023235"/>
    </source>
</evidence>
<dbReference type="AlphaFoldDB" id="A0A975YPR8"/>
<dbReference type="Gene3D" id="3.10.50.40">
    <property type="match status" value="1"/>
</dbReference>
<evidence type="ECO:0000256" key="7">
    <source>
        <dbReference type="ARBA" id="ARBA00023110"/>
    </source>
</evidence>
<dbReference type="SUPFAM" id="SSF54534">
    <property type="entry name" value="FKBP-like"/>
    <property type="match status" value="1"/>
</dbReference>
<name>A0A975YPR8_9VIBR</name>
<keyword evidence="10 12" id="KW-0131">Cell cycle</keyword>
<feature type="domain" description="PPIase FKBP-type" evidence="15">
    <location>
        <begin position="161"/>
        <end position="246"/>
    </location>
</feature>
<dbReference type="SUPFAM" id="SSF109998">
    <property type="entry name" value="Triger factor/SurA peptide-binding domain-like"/>
    <property type="match status" value="1"/>
</dbReference>
<keyword evidence="7 12" id="KW-0697">Rotamase</keyword>
<keyword evidence="6 12" id="KW-0132">Cell division</keyword>
<dbReference type="Gene3D" id="3.30.70.1050">
    <property type="entry name" value="Trigger factor ribosome-binding domain"/>
    <property type="match status" value="1"/>
</dbReference>
<dbReference type="HAMAP" id="MF_00303">
    <property type="entry name" value="Trigger_factor_Tig"/>
    <property type="match status" value="1"/>
</dbReference>
<keyword evidence="5 12" id="KW-0963">Cytoplasm</keyword>
<dbReference type="GO" id="GO:0043335">
    <property type="term" value="P:protein unfolding"/>
    <property type="evidence" value="ECO:0007669"/>
    <property type="project" value="TreeGrafter"/>
</dbReference>
<dbReference type="InterPro" id="IPR037041">
    <property type="entry name" value="Trigger_fac_C_sf"/>
</dbReference>
<dbReference type="InterPro" id="IPR005215">
    <property type="entry name" value="Trig_fac"/>
</dbReference>
<dbReference type="InterPro" id="IPR008880">
    <property type="entry name" value="Trigger_fac_C"/>
</dbReference>
<dbReference type="InterPro" id="IPR046357">
    <property type="entry name" value="PPIase_dom_sf"/>
</dbReference>
<dbReference type="EMBL" id="CP076643">
    <property type="protein sequence ID" value="QXO19127.1"/>
    <property type="molecule type" value="Genomic_DNA"/>
</dbReference>
<evidence type="ECO:0000256" key="2">
    <source>
        <dbReference type="ARBA" id="ARBA00005464"/>
    </source>
</evidence>
<dbReference type="Pfam" id="PF05698">
    <property type="entry name" value="Trigger_C"/>
    <property type="match status" value="1"/>
</dbReference>
<reference evidence="16" key="1">
    <citation type="submission" date="2021-06" db="EMBL/GenBank/DDBJ databases">
        <title>Vibrio nov. sp., novel gut bacterium isolated from Yellow Sea oyster.</title>
        <authorList>
            <person name="Muhammad N."/>
            <person name="Nguyen T.H."/>
            <person name="Lee Y.-J."/>
            <person name="Ko J."/>
            <person name="Kim S.-G."/>
        </authorList>
    </citation>
    <scope>NUCLEOTIDE SEQUENCE</scope>
    <source>
        <strain evidence="16">OG9-811</strain>
    </source>
</reference>
<evidence type="ECO:0000256" key="3">
    <source>
        <dbReference type="ARBA" id="ARBA00013194"/>
    </source>
</evidence>
<evidence type="ECO:0000256" key="11">
    <source>
        <dbReference type="ARBA" id="ARBA00029986"/>
    </source>
</evidence>
<evidence type="ECO:0000256" key="5">
    <source>
        <dbReference type="ARBA" id="ARBA00022490"/>
    </source>
</evidence>
<evidence type="ECO:0000256" key="12">
    <source>
        <dbReference type="HAMAP-Rule" id="MF_00303"/>
    </source>
</evidence>
<accession>A0A975YPR8</accession>
<comment type="similarity">
    <text evidence="2 12 14">Belongs to the FKBP-type PPIase family. Tig subfamily.</text>
</comment>
<dbReference type="PIRSF" id="PIRSF003095">
    <property type="entry name" value="Trigger_factor"/>
    <property type="match status" value="1"/>
</dbReference>
<gene>
    <name evidence="12 16" type="primary">tig</name>
    <name evidence="16" type="ORF">KNV97_13085</name>
</gene>
<organism evidence="16 17">
    <name type="scientific">Vibrio ostreae</name>
    <dbReference type="NCBI Taxonomy" id="2841925"/>
    <lineage>
        <taxon>Bacteria</taxon>
        <taxon>Pseudomonadati</taxon>
        <taxon>Pseudomonadota</taxon>
        <taxon>Gammaproteobacteria</taxon>
        <taxon>Vibrionales</taxon>
        <taxon>Vibrionaceae</taxon>
        <taxon>Vibrio</taxon>
    </lineage>
</organism>
<dbReference type="PANTHER" id="PTHR30560:SF3">
    <property type="entry name" value="TRIGGER FACTOR-LIKE PROTEIN TIG, CHLOROPLASTIC"/>
    <property type="match status" value="1"/>
</dbReference>
<sequence>MQVTVETLEGLERRLNITVPAANIEDAVSAELRNIAKNRRFDGFRKGKVPMKMVAKMYGKAVRQDVLGEVMQRHFIEAIVKEKINPAGAPTFAPVANNEGEDLVFTATFEVYPEVELKGLENITVEKPTTEITDADVTEMLDTLRKQQASWTQVDEAAAEGKRVTIDFVGSIDGVEFEGGKAENFPLEMGAGRMIPGFEDGIAGKTAGMEFEIDVTFPEDYHAENLKGKAAKFAIKVSKVEAQELPELNDEFVAKFGVVEGGVDALKAEVRKNMDRELKQAIKARIKDQALEGLVKENDIDVPSALIDQEINVLRQQAAQRFGGNVEAANQLPRELFEEQAKRRVVVGLLLGEVIKAEELKADEEKVKALIEEMATAYEDPSEVIAYYEQNPQMMDNMRNVALEEQAIDAIIAKANVTEKAVSFNELMNPQVAA</sequence>
<dbReference type="FunFam" id="3.10.50.40:FF:000001">
    <property type="entry name" value="Trigger factor"/>
    <property type="match status" value="1"/>
</dbReference>
<comment type="catalytic activity">
    <reaction evidence="1 12 13">
        <text>[protein]-peptidylproline (omega=180) = [protein]-peptidylproline (omega=0)</text>
        <dbReference type="Rhea" id="RHEA:16237"/>
        <dbReference type="Rhea" id="RHEA-COMP:10747"/>
        <dbReference type="Rhea" id="RHEA-COMP:10748"/>
        <dbReference type="ChEBI" id="CHEBI:83833"/>
        <dbReference type="ChEBI" id="CHEBI:83834"/>
        <dbReference type="EC" id="5.2.1.8"/>
    </reaction>
</comment>
<evidence type="ECO:0000256" key="8">
    <source>
        <dbReference type="ARBA" id="ARBA00023186"/>
    </source>
</evidence>
<dbReference type="InterPro" id="IPR036611">
    <property type="entry name" value="Trigger_fac_ribosome-bd_sf"/>
</dbReference>
<dbReference type="GO" id="GO:0005737">
    <property type="term" value="C:cytoplasm"/>
    <property type="evidence" value="ECO:0007669"/>
    <property type="project" value="UniProtKB-SubCell"/>
</dbReference>
<dbReference type="InterPro" id="IPR008881">
    <property type="entry name" value="Trigger_fac_ribosome-bd_bac"/>
</dbReference>
<evidence type="ECO:0000256" key="10">
    <source>
        <dbReference type="ARBA" id="ARBA00023306"/>
    </source>
</evidence>
<dbReference type="EC" id="5.2.1.8" evidence="3 12"/>
<dbReference type="GO" id="GO:0051301">
    <property type="term" value="P:cell division"/>
    <property type="evidence" value="ECO:0007669"/>
    <property type="project" value="UniProtKB-KW"/>
</dbReference>
<evidence type="ECO:0000256" key="4">
    <source>
        <dbReference type="ARBA" id="ARBA00016902"/>
    </source>
</evidence>
<dbReference type="GO" id="GO:0015031">
    <property type="term" value="P:protein transport"/>
    <property type="evidence" value="ECO:0007669"/>
    <property type="project" value="UniProtKB-UniRule"/>
</dbReference>
<dbReference type="GO" id="GO:0043022">
    <property type="term" value="F:ribosome binding"/>
    <property type="evidence" value="ECO:0007669"/>
    <property type="project" value="TreeGrafter"/>
</dbReference>
<protein>
    <recommendedName>
        <fullName evidence="4 12">Trigger factor</fullName>
        <shortName evidence="12">TF</shortName>
        <ecNumber evidence="3 12">5.2.1.8</ecNumber>
    </recommendedName>
    <alternativeName>
        <fullName evidence="11 12">PPIase</fullName>
    </alternativeName>
</protein>
<proteinExistence type="inferred from homology"/>
<dbReference type="NCBIfam" id="TIGR00115">
    <property type="entry name" value="tig"/>
    <property type="match status" value="1"/>
</dbReference>
<evidence type="ECO:0000313" key="16">
    <source>
        <dbReference type="EMBL" id="QXO19127.1"/>
    </source>
</evidence>
<evidence type="ECO:0000256" key="14">
    <source>
        <dbReference type="RuleBase" id="RU003914"/>
    </source>
</evidence>
<dbReference type="Gene3D" id="1.10.3120.10">
    <property type="entry name" value="Trigger factor, C-terminal domain"/>
    <property type="match status" value="1"/>
</dbReference>
<dbReference type="KEGG" id="vos:KNV97_13085"/>
<dbReference type="SUPFAM" id="SSF102735">
    <property type="entry name" value="Trigger factor ribosome-binding domain"/>
    <property type="match status" value="1"/>
</dbReference>
<comment type="function">
    <text evidence="12">Involved in protein export. Acts as a chaperone by maintaining the newly synthesized protein in an open conformation. Functions as a peptidyl-prolyl cis-trans isomerase.</text>
</comment>
<evidence type="ECO:0000256" key="13">
    <source>
        <dbReference type="PROSITE-ProRule" id="PRU00277"/>
    </source>
</evidence>
<evidence type="ECO:0000259" key="15">
    <source>
        <dbReference type="PROSITE" id="PS50059"/>
    </source>
</evidence>
<evidence type="ECO:0000256" key="1">
    <source>
        <dbReference type="ARBA" id="ARBA00000971"/>
    </source>
</evidence>
<evidence type="ECO:0000313" key="17">
    <source>
        <dbReference type="Proteomes" id="UP000694232"/>
    </source>
</evidence>
<keyword evidence="8 12" id="KW-0143">Chaperone</keyword>
<dbReference type="GO" id="GO:0003755">
    <property type="term" value="F:peptidyl-prolyl cis-trans isomerase activity"/>
    <property type="evidence" value="ECO:0007669"/>
    <property type="project" value="UniProtKB-UniRule"/>
</dbReference>
<dbReference type="PROSITE" id="PS50059">
    <property type="entry name" value="FKBP_PPIASE"/>
    <property type="match status" value="1"/>
</dbReference>
<dbReference type="Pfam" id="PF05697">
    <property type="entry name" value="Trigger_N"/>
    <property type="match status" value="1"/>
</dbReference>
<dbReference type="PANTHER" id="PTHR30560">
    <property type="entry name" value="TRIGGER FACTOR CHAPERONE AND PEPTIDYL-PROLYL CIS/TRANS ISOMERASE"/>
    <property type="match status" value="1"/>
</dbReference>
<dbReference type="Pfam" id="PF00254">
    <property type="entry name" value="FKBP_C"/>
    <property type="match status" value="1"/>
</dbReference>
<dbReference type="GO" id="GO:0044183">
    <property type="term" value="F:protein folding chaperone"/>
    <property type="evidence" value="ECO:0007669"/>
    <property type="project" value="TreeGrafter"/>
</dbReference>
<keyword evidence="9 12" id="KW-0413">Isomerase</keyword>
<dbReference type="InterPro" id="IPR001179">
    <property type="entry name" value="PPIase_FKBP_dom"/>
</dbReference>
<dbReference type="Proteomes" id="UP000694232">
    <property type="component" value="Chromosome 1"/>
</dbReference>
<dbReference type="InterPro" id="IPR027304">
    <property type="entry name" value="Trigger_fact/SurA_dom_sf"/>
</dbReference>
<comment type="subcellular location">
    <subcellularLocation>
        <location evidence="12">Cytoplasm</location>
    </subcellularLocation>
    <text evidence="12">About half TF is bound to the ribosome near the polypeptide exit tunnel while the other half is free in the cytoplasm.</text>
</comment>
<dbReference type="GO" id="GO:0051083">
    <property type="term" value="P:'de novo' cotranslational protein folding"/>
    <property type="evidence" value="ECO:0007669"/>
    <property type="project" value="TreeGrafter"/>
</dbReference>